<accession>A0A8H5ZWU7</accession>
<dbReference type="EMBL" id="SPNV01000271">
    <property type="protein sequence ID" value="KAF5857182.1"/>
    <property type="molecule type" value="Genomic_DNA"/>
</dbReference>
<name>A0A5N6FWJ7_PETAA</name>
<comment type="caution">
    <text evidence="1">The sequence shown here is derived from an EMBL/GenBank/DDBJ whole genome shotgun (WGS) entry which is preliminary data.</text>
</comment>
<reference evidence="1 2" key="1">
    <citation type="submission" date="2019-04" db="EMBL/GenBank/DDBJ databases">
        <title>Aspergillus burnettii sp. nov., novel species from soil in southeast Queensland.</title>
        <authorList>
            <person name="Gilchrist C.L.M."/>
            <person name="Pitt J.I."/>
            <person name="Lange L."/>
            <person name="Lacey H.J."/>
            <person name="Vuong D."/>
            <person name="Midgley D.J."/>
            <person name="Greenfield P."/>
            <person name="Bradbury M."/>
            <person name="Lacey E."/>
            <person name="Busk P.K."/>
            <person name="Pilgaard B."/>
            <person name="Chooi Y.H."/>
            <person name="Piggott A.M."/>
        </authorList>
    </citation>
    <scope>NUCLEOTIDE SEQUENCE [LARGE SCALE GENOMIC DNA]</scope>
    <source>
        <strain evidence="1 2">FRR 5400</strain>
    </source>
</reference>
<accession>A0A5N6FWJ7</accession>
<proteinExistence type="predicted"/>
<protein>
    <submittedName>
        <fullName evidence="1">Uncharacterized protein</fullName>
    </submittedName>
</protein>
<dbReference type="Proteomes" id="UP000541154">
    <property type="component" value="Unassembled WGS sequence"/>
</dbReference>
<evidence type="ECO:0000313" key="2">
    <source>
        <dbReference type="Proteomes" id="UP000541154"/>
    </source>
</evidence>
<keyword evidence="2" id="KW-1185">Reference proteome</keyword>
<dbReference type="InterPro" id="IPR046624">
    <property type="entry name" value="CSS2_C"/>
</dbReference>
<dbReference type="Pfam" id="PF20521">
    <property type="entry name" value="DUF6736"/>
    <property type="match status" value="1"/>
</dbReference>
<dbReference type="AlphaFoldDB" id="A0A5N6FWJ7"/>
<evidence type="ECO:0000313" key="1">
    <source>
        <dbReference type="EMBL" id="KAF5857182.1"/>
    </source>
</evidence>
<gene>
    <name evidence="1" type="ORF">ETB97_006174</name>
</gene>
<sequence>MSFAKNALLTTTCCLAISAQVLPFFTSTTMNAPATDQELTSKGTNVNLVQVQHTPVKAYTAACISNYQRYKSCAHSSGYLNNINWDYYESGHHCDTIAKRETIAGAFYKYMDKLENGQICGTECVRLGHHGTGHGWLRMGHISSYNDKAYCGEGLGFGTYVSVRNSGI</sequence>
<organism evidence="1 2">
    <name type="scientific">Petromyces alliaceus</name>
    <name type="common">Aspergillus alliaceus</name>
    <dbReference type="NCBI Taxonomy" id="209559"/>
    <lineage>
        <taxon>Eukaryota</taxon>
        <taxon>Fungi</taxon>
        <taxon>Dikarya</taxon>
        <taxon>Ascomycota</taxon>
        <taxon>Pezizomycotina</taxon>
        <taxon>Eurotiomycetes</taxon>
        <taxon>Eurotiomycetidae</taxon>
        <taxon>Eurotiales</taxon>
        <taxon>Aspergillaceae</taxon>
        <taxon>Aspergillus</taxon>
        <taxon>Aspergillus subgen. Circumdati</taxon>
    </lineage>
</organism>